<sequence>MHYGYILAGRPGHARIAIRVPAKRAHNAFWVLPLVERGLCRGGRRVLLGDSRIPFRGERRVRLRGRVRPQECRRAFFGGGRRIFLWPSDTNVAACDTPLGSGRKTPKDHPVSELGGSLGREILRTKFRCQLDALQLRAQGGEEHDKICVCLPHDQSFDRFEFEEEEWHIGFAAGRKEGASRGIEQRQRRGGISKHDVQFGEAVQIFFRSGSK</sequence>
<accession>A0AAD7BQV6</accession>
<proteinExistence type="predicted"/>
<organism evidence="1 2">
    <name type="scientific">Roridomyces roridus</name>
    <dbReference type="NCBI Taxonomy" id="1738132"/>
    <lineage>
        <taxon>Eukaryota</taxon>
        <taxon>Fungi</taxon>
        <taxon>Dikarya</taxon>
        <taxon>Basidiomycota</taxon>
        <taxon>Agaricomycotina</taxon>
        <taxon>Agaricomycetes</taxon>
        <taxon>Agaricomycetidae</taxon>
        <taxon>Agaricales</taxon>
        <taxon>Marasmiineae</taxon>
        <taxon>Mycenaceae</taxon>
        <taxon>Roridomyces</taxon>
    </lineage>
</organism>
<keyword evidence="2" id="KW-1185">Reference proteome</keyword>
<dbReference type="AlphaFoldDB" id="A0AAD7BQV6"/>
<evidence type="ECO:0000313" key="2">
    <source>
        <dbReference type="Proteomes" id="UP001221142"/>
    </source>
</evidence>
<gene>
    <name evidence="1" type="ORF">FB45DRAFT_867473</name>
</gene>
<comment type="caution">
    <text evidence="1">The sequence shown here is derived from an EMBL/GenBank/DDBJ whole genome shotgun (WGS) entry which is preliminary data.</text>
</comment>
<evidence type="ECO:0000313" key="1">
    <source>
        <dbReference type="EMBL" id="KAJ7628395.1"/>
    </source>
</evidence>
<reference evidence="1" key="1">
    <citation type="submission" date="2023-03" db="EMBL/GenBank/DDBJ databases">
        <title>Massive genome expansion in bonnet fungi (Mycena s.s.) driven by repeated elements and novel gene families across ecological guilds.</title>
        <authorList>
            <consortium name="Lawrence Berkeley National Laboratory"/>
            <person name="Harder C.B."/>
            <person name="Miyauchi S."/>
            <person name="Viragh M."/>
            <person name="Kuo A."/>
            <person name="Thoen E."/>
            <person name="Andreopoulos B."/>
            <person name="Lu D."/>
            <person name="Skrede I."/>
            <person name="Drula E."/>
            <person name="Henrissat B."/>
            <person name="Morin E."/>
            <person name="Kohler A."/>
            <person name="Barry K."/>
            <person name="LaButti K."/>
            <person name="Morin E."/>
            <person name="Salamov A."/>
            <person name="Lipzen A."/>
            <person name="Mereny Z."/>
            <person name="Hegedus B."/>
            <person name="Baldrian P."/>
            <person name="Stursova M."/>
            <person name="Weitz H."/>
            <person name="Taylor A."/>
            <person name="Grigoriev I.V."/>
            <person name="Nagy L.G."/>
            <person name="Martin F."/>
            <person name="Kauserud H."/>
        </authorList>
    </citation>
    <scope>NUCLEOTIDE SEQUENCE</scope>
    <source>
        <strain evidence="1">9284</strain>
    </source>
</reference>
<protein>
    <submittedName>
        <fullName evidence="1">Uncharacterized protein</fullName>
    </submittedName>
</protein>
<dbReference type="EMBL" id="JARKIF010000010">
    <property type="protein sequence ID" value="KAJ7628395.1"/>
    <property type="molecule type" value="Genomic_DNA"/>
</dbReference>
<dbReference type="Proteomes" id="UP001221142">
    <property type="component" value="Unassembled WGS sequence"/>
</dbReference>
<name>A0AAD7BQV6_9AGAR</name>